<name>A0A0D6B877_RHOSU</name>
<evidence type="ECO:0008006" key="3">
    <source>
        <dbReference type="Google" id="ProtNLM"/>
    </source>
</evidence>
<dbReference type="KEGG" id="rsu:NHU_04177"/>
<sequence>MQRSERRSAERDHRAVRTLTESDYLLSVGEKFETDQCLLSIFSSGDGVIRAEVINPKEAPQELADNEIRRCWLHVILDVATREVLGRVISETADADHSKALLRIATRDKTKEKVRYGCKQDAVPPVRLGLSLADNGTATRNADVYAGQLGMGMAVMTARAHQPMDKQMVERLFGTTQWDVLNFRPGYTGSRPGELTGYEPKPSAEISHDDLYGKRRFEWHLRKIRALQDGVSPKVPGDFEDELRWNEDLIAVPLSEKDRNE</sequence>
<evidence type="ECO:0000313" key="2">
    <source>
        <dbReference type="Proteomes" id="UP000064912"/>
    </source>
</evidence>
<gene>
    <name evidence="1" type="ORF">NHU_04177</name>
</gene>
<dbReference type="EMBL" id="AP014800">
    <property type="protein sequence ID" value="BAQ71297.1"/>
    <property type="molecule type" value="Genomic_DNA"/>
</dbReference>
<dbReference type="GO" id="GO:0003676">
    <property type="term" value="F:nucleic acid binding"/>
    <property type="evidence" value="ECO:0007669"/>
    <property type="project" value="InterPro"/>
</dbReference>
<protein>
    <recommendedName>
        <fullName evidence="3">Transposase</fullName>
    </recommendedName>
</protein>
<dbReference type="AlphaFoldDB" id="A0A0D6B877"/>
<dbReference type="InterPro" id="IPR036397">
    <property type="entry name" value="RNaseH_sf"/>
</dbReference>
<accession>A0A0D6B877</accession>
<proteinExistence type="predicted"/>
<dbReference type="InterPro" id="IPR012337">
    <property type="entry name" value="RNaseH-like_sf"/>
</dbReference>
<dbReference type="PATRIC" id="fig|35806.4.peg.4283"/>
<dbReference type="Gene3D" id="3.30.420.10">
    <property type="entry name" value="Ribonuclease H-like superfamily/Ribonuclease H"/>
    <property type="match status" value="1"/>
</dbReference>
<dbReference type="Proteomes" id="UP000064912">
    <property type="component" value="Chromosome"/>
</dbReference>
<dbReference type="SUPFAM" id="SSF53098">
    <property type="entry name" value="Ribonuclease H-like"/>
    <property type="match status" value="1"/>
</dbReference>
<organism evidence="1 2">
    <name type="scientific">Rhodovulum sulfidophilum</name>
    <name type="common">Rhodobacter sulfidophilus</name>
    <dbReference type="NCBI Taxonomy" id="35806"/>
    <lineage>
        <taxon>Bacteria</taxon>
        <taxon>Pseudomonadati</taxon>
        <taxon>Pseudomonadota</taxon>
        <taxon>Alphaproteobacteria</taxon>
        <taxon>Rhodobacterales</taxon>
        <taxon>Paracoccaceae</taxon>
        <taxon>Rhodovulum</taxon>
    </lineage>
</organism>
<evidence type="ECO:0000313" key="1">
    <source>
        <dbReference type="EMBL" id="BAQ71297.1"/>
    </source>
</evidence>
<reference evidence="1 2" key="1">
    <citation type="submission" date="2015-02" db="EMBL/GenBank/DDBJ databases">
        <title>Genome sequene of Rhodovulum sulfidophilum DSM 2351.</title>
        <authorList>
            <person name="Nagao N."/>
        </authorList>
    </citation>
    <scope>NUCLEOTIDE SEQUENCE [LARGE SCALE GENOMIC DNA]</scope>
    <source>
        <strain evidence="1 2">DSM 2351</strain>
    </source>
</reference>